<reference evidence="3 4" key="1">
    <citation type="journal article" date="2023" name="J. Hered.">
        <title>Chromosome-level genome of the wood stork (Mycteria americana) provides insight into avian chromosome evolution.</title>
        <authorList>
            <person name="Flamio R. Jr."/>
            <person name="Ramstad K.M."/>
        </authorList>
    </citation>
    <scope>NUCLEOTIDE SEQUENCE [LARGE SCALE GENOMIC DNA]</scope>
    <source>
        <strain evidence="3">JAX WOST 10</strain>
    </source>
</reference>
<dbReference type="InterPro" id="IPR000477">
    <property type="entry name" value="RT_dom"/>
</dbReference>
<evidence type="ECO:0000256" key="1">
    <source>
        <dbReference type="SAM" id="MobiDB-lite"/>
    </source>
</evidence>
<protein>
    <recommendedName>
        <fullName evidence="2">Reverse transcriptase domain-containing protein</fullName>
    </recommendedName>
</protein>
<comment type="caution">
    <text evidence="3">The sequence shown here is derived from an EMBL/GenBank/DDBJ whole genome shotgun (WGS) entry which is preliminary data.</text>
</comment>
<evidence type="ECO:0000259" key="2">
    <source>
        <dbReference type="Pfam" id="PF00078"/>
    </source>
</evidence>
<evidence type="ECO:0000313" key="4">
    <source>
        <dbReference type="Proteomes" id="UP001333110"/>
    </source>
</evidence>
<dbReference type="Pfam" id="PF00078">
    <property type="entry name" value="RVT_1"/>
    <property type="match status" value="1"/>
</dbReference>
<dbReference type="AlphaFoldDB" id="A0AAN7PUS3"/>
<feature type="domain" description="Reverse transcriptase" evidence="2">
    <location>
        <begin position="457"/>
        <end position="531"/>
    </location>
</feature>
<sequence length="552" mass="60752">MGMKNAVALLCRGDTLSVHGQIVVHDDHYILFCKAALQMVSLQHLLNCSSMVPFHGVQPFSNRQLQHGFPHGPQTLPDNLLLHGLLSTGHSSCQEPVLAWTLHGVIASFRHIHLLWHGVLHGLQVDICSTVNLPGLQVDICSTVNLHGLQVDSLPHHGLHHGLQWNLCSGTWSTSSSSFFTDLGVCRAVSFTNTSRFGPELAFGVIQQANKIRLPLNLDPGYTKELDVAHNKLGGGTAKIVDPNWPKGYSIPYDVMLSIETGGSWLGGSDRCSGTGWASLSGHCGHSSPPCDRHCGHSSPPVMDNAVEPGDQPVSVSVVPIHKKKSWKRKSGHLEREDERAGPSQGEEEKEVAGEMETTRSLPLSELRDMQKDFSHCPGEQVVTWLLQRWDNGTSSLELESREAKQLGSLSREGGVDKAIGKGAQVLSLWRRLLSAMKERYPFKEDVYHPGKWTAMEKGIQYLRELAMLKNWLDGWAQRVVVNGVKSSWWPVTSGVPQGSVLGPVLFNIFINDLDEGIECTLSKFADDTKLCGSVDLLEGRQALQRDLDRLD</sequence>
<keyword evidence="4" id="KW-1185">Reference proteome</keyword>
<feature type="region of interest" description="Disordered" evidence="1">
    <location>
        <begin position="324"/>
        <end position="358"/>
    </location>
</feature>
<dbReference type="EMBL" id="JAUNZN010000001">
    <property type="protein sequence ID" value="KAK4831758.1"/>
    <property type="molecule type" value="Genomic_DNA"/>
</dbReference>
<dbReference type="PANTHER" id="PTHR33332">
    <property type="entry name" value="REVERSE TRANSCRIPTASE DOMAIN-CONTAINING PROTEIN"/>
    <property type="match status" value="1"/>
</dbReference>
<organism evidence="3 4">
    <name type="scientific">Mycteria americana</name>
    <name type="common">Wood stork</name>
    <dbReference type="NCBI Taxonomy" id="33587"/>
    <lineage>
        <taxon>Eukaryota</taxon>
        <taxon>Metazoa</taxon>
        <taxon>Chordata</taxon>
        <taxon>Craniata</taxon>
        <taxon>Vertebrata</taxon>
        <taxon>Euteleostomi</taxon>
        <taxon>Archelosauria</taxon>
        <taxon>Archosauria</taxon>
        <taxon>Dinosauria</taxon>
        <taxon>Saurischia</taxon>
        <taxon>Theropoda</taxon>
        <taxon>Coelurosauria</taxon>
        <taxon>Aves</taxon>
        <taxon>Neognathae</taxon>
        <taxon>Neoaves</taxon>
        <taxon>Aequornithes</taxon>
        <taxon>Ciconiiformes</taxon>
        <taxon>Ciconiidae</taxon>
        <taxon>Mycteria</taxon>
    </lineage>
</organism>
<feature type="compositionally biased region" description="Basic and acidic residues" evidence="1">
    <location>
        <begin position="332"/>
        <end position="341"/>
    </location>
</feature>
<gene>
    <name evidence="3" type="ORF">QYF61_018956</name>
</gene>
<name>A0AAN7PUS3_MYCAM</name>
<proteinExistence type="predicted"/>
<evidence type="ECO:0000313" key="3">
    <source>
        <dbReference type="EMBL" id="KAK4831758.1"/>
    </source>
</evidence>
<accession>A0AAN7PUS3</accession>
<dbReference type="Proteomes" id="UP001333110">
    <property type="component" value="Unassembled WGS sequence"/>
</dbReference>